<gene>
    <name evidence="1" type="ORF">UW92_C0045G0005</name>
</gene>
<evidence type="ECO:0000313" key="2">
    <source>
        <dbReference type="Proteomes" id="UP000033966"/>
    </source>
</evidence>
<accession>A0A0G1L2V0</accession>
<protein>
    <submittedName>
        <fullName evidence="1">Uncharacterized protein</fullName>
    </submittedName>
</protein>
<dbReference type="AlphaFoldDB" id="A0A0G1L2V0"/>
<dbReference type="Proteomes" id="UP000033966">
    <property type="component" value="Unassembled WGS sequence"/>
</dbReference>
<organism evidence="1 2">
    <name type="scientific">Candidatus Jorgensenbacteria bacterium GW2011_GWA2_45_13</name>
    <dbReference type="NCBI Taxonomy" id="1618662"/>
    <lineage>
        <taxon>Bacteria</taxon>
        <taxon>Candidatus Joergenseniibacteriota</taxon>
    </lineage>
</organism>
<reference evidence="1 2" key="1">
    <citation type="journal article" date="2015" name="Nature">
        <title>rRNA introns, odd ribosomes, and small enigmatic genomes across a large radiation of phyla.</title>
        <authorList>
            <person name="Brown C.T."/>
            <person name="Hug L.A."/>
            <person name="Thomas B.C."/>
            <person name="Sharon I."/>
            <person name="Castelle C.J."/>
            <person name="Singh A."/>
            <person name="Wilkins M.J."/>
            <person name="Williams K.H."/>
            <person name="Banfield J.F."/>
        </authorList>
    </citation>
    <scope>NUCLEOTIDE SEQUENCE [LARGE SCALE GENOMIC DNA]</scope>
</reference>
<proteinExistence type="predicted"/>
<dbReference type="EMBL" id="LCKF01000045">
    <property type="protein sequence ID" value="KKT90050.1"/>
    <property type="molecule type" value="Genomic_DNA"/>
</dbReference>
<evidence type="ECO:0000313" key="1">
    <source>
        <dbReference type="EMBL" id="KKT90050.1"/>
    </source>
</evidence>
<comment type="caution">
    <text evidence="1">The sequence shown here is derived from an EMBL/GenBank/DDBJ whole genome shotgun (WGS) entry which is preliminary data.</text>
</comment>
<sequence length="58" mass="6723">MTLFVEASEELRHVIQTNEKAFTRDIGAKVIEYKRTDHFVVELATKVDGMDIWLALKD</sequence>
<name>A0A0G1L2V0_9BACT</name>